<dbReference type="PANTHER" id="PTHR42928:SF5">
    <property type="entry name" value="BLR1237 PROTEIN"/>
    <property type="match status" value="1"/>
</dbReference>
<evidence type="ECO:0000313" key="4">
    <source>
        <dbReference type="Proteomes" id="UP001529369"/>
    </source>
</evidence>
<evidence type="ECO:0000256" key="2">
    <source>
        <dbReference type="SAM" id="SignalP"/>
    </source>
</evidence>
<dbReference type="PIRSF" id="PIRSF017082">
    <property type="entry name" value="YflP"/>
    <property type="match status" value="1"/>
</dbReference>
<evidence type="ECO:0000256" key="1">
    <source>
        <dbReference type="ARBA" id="ARBA00006987"/>
    </source>
</evidence>
<comment type="caution">
    <text evidence="3">The sequence shown here is derived from an EMBL/GenBank/DDBJ whole genome shotgun (WGS) entry which is preliminary data.</text>
</comment>
<feature type="signal peptide" evidence="2">
    <location>
        <begin position="1"/>
        <end position="22"/>
    </location>
</feature>
<accession>A0ABT8ABJ7</accession>
<organism evidence="3 4">
    <name type="scientific">Paeniroseomonas aquatica</name>
    <dbReference type="NCBI Taxonomy" id="373043"/>
    <lineage>
        <taxon>Bacteria</taxon>
        <taxon>Pseudomonadati</taxon>
        <taxon>Pseudomonadota</taxon>
        <taxon>Alphaproteobacteria</taxon>
        <taxon>Acetobacterales</taxon>
        <taxon>Acetobacteraceae</taxon>
        <taxon>Paeniroseomonas</taxon>
    </lineage>
</organism>
<dbReference type="InterPro" id="IPR042100">
    <property type="entry name" value="Bug_dom1"/>
</dbReference>
<dbReference type="RefSeq" id="WP_290319222.1">
    <property type="nucleotide sequence ID" value="NZ_JAUFPN010000187.1"/>
</dbReference>
<proteinExistence type="inferred from homology"/>
<dbReference type="CDD" id="cd07012">
    <property type="entry name" value="PBP2_Bug_TTT"/>
    <property type="match status" value="1"/>
</dbReference>
<keyword evidence="2" id="KW-0732">Signal</keyword>
<sequence>MPIARRSLLALTPTLLAAPALAAGYPERALRLVVPYAPGGNSDTVARLIAPRMAGTLGQPVVVENRAGAGGSVGARAAAQAKPDGYTLMLGSNGPITVNPQVQASLGYDPLRDFAPIGLACRTPQVLAVHKAFPARTLAGFVAHGRENPGRITVGSSGTASISHLAIEMFNAATGAGMQHVPYGSGGAMAPDLVAGNIMACVTEISTALPFHREGAIRILGIASAARLPVAPEVPTVEEAGVAGYRAAAFIGLMLPGGAPAEVGAALAAALAAAVADPATRQRLQEMGSEMADPAEATPAGFAAFLLAETAWTRAAAERAGLRPA</sequence>
<gene>
    <name evidence="3" type="ORF">QWZ14_22715</name>
</gene>
<comment type="similarity">
    <text evidence="1">Belongs to the UPF0065 (bug) family.</text>
</comment>
<evidence type="ECO:0000313" key="3">
    <source>
        <dbReference type="EMBL" id="MDN3567202.1"/>
    </source>
</evidence>
<protein>
    <submittedName>
        <fullName evidence="3">Tripartite tricarboxylate transporter substrate binding protein</fullName>
    </submittedName>
</protein>
<keyword evidence="4" id="KW-1185">Reference proteome</keyword>
<dbReference type="Gene3D" id="3.40.190.150">
    <property type="entry name" value="Bordetella uptake gene, domain 1"/>
    <property type="match status" value="1"/>
</dbReference>
<dbReference type="Proteomes" id="UP001529369">
    <property type="component" value="Unassembled WGS sequence"/>
</dbReference>
<dbReference type="Pfam" id="PF03401">
    <property type="entry name" value="TctC"/>
    <property type="match status" value="1"/>
</dbReference>
<dbReference type="Gene3D" id="3.40.190.10">
    <property type="entry name" value="Periplasmic binding protein-like II"/>
    <property type="match status" value="1"/>
</dbReference>
<dbReference type="PANTHER" id="PTHR42928">
    <property type="entry name" value="TRICARBOXYLATE-BINDING PROTEIN"/>
    <property type="match status" value="1"/>
</dbReference>
<dbReference type="EMBL" id="JAUFPN010000187">
    <property type="protein sequence ID" value="MDN3567202.1"/>
    <property type="molecule type" value="Genomic_DNA"/>
</dbReference>
<dbReference type="SUPFAM" id="SSF53850">
    <property type="entry name" value="Periplasmic binding protein-like II"/>
    <property type="match status" value="1"/>
</dbReference>
<feature type="chain" id="PRO_5045172815" evidence="2">
    <location>
        <begin position="23"/>
        <end position="325"/>
    </location>
</feature>
<dbReference type="InterPro" id="IPR005064">
    <property type="entry name" value="BUG"/>
</dbReference>
<reference evidence="4" key="1">
    <citation type="journal article" date="2019" name="Int. J. Syst. Evol. Microbiol.">
        <title>The Global Catalogue of Microorganisms (GCM) 10K type strain sequencing project: providing services to taxonomists for standard genome sequencing and annotation.</title>
        <authorList>
            <consortium name="The Broad Institute Genomics Platform"/>
            <consortium name="The Broad Institute Genome Sequencing Center for Infectious Disease"/>
            <person name="Wu L."/>
            <person name="Ma J."/>
        </authorList>
    </citation>
    <scope>NUCLEOTIDE SEQUENCE [LARGE SCALE GENOMIC DNA]</scope>
    <source>
        <strain evidence="4">CECT 7131</strain>
    </source>
</reference>
<name>A0ABT8ABJ7_9PROT</name>